<dbReference type="Pfam" id="PF01242">
    <property type="entry name" value="PTPS"/>
    <property type="match status" value="1"/>
</dbReference>
<keyword evidence="7" id="KW-0479">Metal-binding</keyword>
<evidence type="ECO:0000313" key="12">
    <source>
        <dbReference type="EMBL" id="SIS90153.1"/>
    </source>
</evidence>
<evidence type="ECO:0000256" key="1">
    <source>
        <dbReference type="ARBA" id="ARBA00001947"/>
    </source>
</evidence>
<evidence type="ECO:0000256" key="3">
    <source>
        <dbReference type="ARBA" id="ARBA00005061"/>
    </source>
</evidence>
<evidence type="ECO:0000313" key="13">
    <source>
        <dbReference type="Proteomes" id="UP000185678"/>
    </source>
</evidence>
<dbReference type="InterPro" id="IPR007115">
    <property type="entry name" value="6-PTP_synth/QueD"/>
</dbReference>
<name>A0A1N7MVK3_9PROT</name>
<organism evidence="12 13">
    <name type="scientific">Insolitispirillum peregrinum</name>
    <dbReference type="NCBI Taxonomy" id="80876"/>
    <lineage>
        <taxon>Bacteria</taxon>
        <taxon>Pseudomonadati</taxon>
        <taxon>Pseudomonadota</taxon>
        <taxon>Alphaproteobacteria</taxon>
        <taxon>Rhodospirillales</taxon>
        <taxon>Novispirillaceae</taxon>
        <taxon>Insolitispirillum</taxon>
    </lineage>
</organism>
<comment type="function">
    <text evidence="2">Catalyzes the conversion of 7,8-dihydroneopterin triphosphate (H2NTP) to 6-carboxy-5,6,7,8-tetrahydropterin (CPH4) and acetaldehyde.</text>
</comment>
<evidence type="ECO:0000256" key="7">
    <source>
        <dbReference type="ARBA" id="ARBA00022723"/>
    </source>
</evidence>
<dbReference type="InterPro" id="IPR038418">
    <property type="entry name" value="6-PTP_synth/QueD_sf"/>
</dbReference>
<gene>
    <name evidence="12" type="ORF">SAMN05421779_104387</name>
</gene>
<dbReference type="UniPathway" id="UPA00391"/>
<comment type="pathway">
    <text evidence="3">Purine metabolism; 7-cyano-7-deazaguanine biosynthesis.</text>
</comment>
<dbReference type="PANTHER" id="PTHR12589:SF7">
    <property type="entry name" value="6-PYRUVOYL TETRAHYDROBIOPTERIN SYNTHASE"/>
    <property type="match status" value="1"/>
</dbReference>
<reference evidence="12 13" key="1">
    <citation type="submission" date="2017-01" db="EMBL/GenBank/DDBJ databases">
        <authorList>
            <person name="Mah S.A."/>
            <person name="Swanson W.J."/>
            <person name="Moy G.W."/>
            <person name="Vacquier V.D."/>
        </authorList>
    </citation>
    <scope>NUCLEOTIDE SEQUENCE [LARGE SCALE GENOMIC DNA]</scope>
    <source>
        <strain evidence="12 13">DSM 11589</strain>
    </source>
</reference>
<evidence type="ECO:0000256" key="9">
    <source>
        <dbReference type="ARBA" id="ARBA00023239"/>
    </source>
</evidence>
<comment type="cofactor">
    <cofactor evidence="1">
        <name>Zn(2+)</name>
        <dbReference type="ChEBI" id="CHEBI:29105"/>
    </cofactor>
</comment>
<proteinExistence type="inferred from homology"/>
<dbReference type="AlphaFoldDB" id="A0A1N7MVK3"/>
<accession>A0A1N7MVK3</accession>
<dbReference type="SUPFAM" id="SSF55620">
    <property type="entry name" value="Tetrahydrobiopterin biosynthesis enzymes-like"/>
    <property type="match status" value="1"/>
</dbReference>
<evidence type="ECO:0000256" key="4">
    <source>
        <dbReference type="ARBA" id="ARBA00008900"/>
    </source>
</evidence>
<dbReference type="OrthoDB" id="9804698at2"/>
<dbReference type="PANTHER" id="PTHR12589">
    <property type="entry name" value="PYRUVOYL TETRAHYDROBIOPTERIN SYNTHASE"/>
    <property type="match status" value="1"/>
</dbReference>
<dbReference type="EC" id="4.1.2.50" evidence="5"/>
<evidence type="ECO:0000256" key="2">
    <source>
        <dbReference type="ARBA" id="ARBA00002285"/>
    </source>
</evidence>
<keyword evidence="9" id="KW-0456">Lyase</keyword>
<dbReference type="EMBL" id="FTOA01000004">
    <property type="protein sequence ID" value="SIS90153.1"/>
    <property type="molecule type" value="Genomic_DNA"/>
</dbReference>
<comment type="catalytic activity">
    <reaction evidence="11">
        <text>7,8-dihydroneopterin 3'-triphosphate + H2O = 6-carboxy-5,6,7,8-tetrahydropterin + triphosphate + acetaldehyde + 2 H(+)</text>
        <dbReference type="Rhea" id="RHEA:27966"/>
        <dbReference type="ChEBI" id="CHEBI:15343"/>
        <dbReference type="ChEBI" id="CHEBI:15377"/>
        <dbReference type="ChEBI" id="CHEBI:15378"/>
        <dbReference type="ChEBI" id="CHEBI:18036"/>
        <dbReference type="ChEBI" id="CHEBI:58462"/>
        <dbReference type="ChEBI" id="CHEBI:61032"/>
        <dbReference type="EC" id="4.1.2.50"/>
    </reaction>
</comment>
<keyword evidence="8" id="KW-0862">Zinc</keyword>
<dbReference type="STRING" id="80876.SAMN05421779_104387"/>
<dbReference type="GO" id="GO:0046872">
    <property type="term" value="F:metal ion binding"/>
    <property type="evidence" value="ECO:0007669"/>
    <property type="project" value="UniProtKB-KW"/>
</dbReference>
<evidence type="ECO:0000256" key="6">
    <source>
        <dbReference type="ARBA" id="ARBA00018141"/>
    </source>
</evidence>
<keyword evidence="13" id="KW-1185">Reference proteome</keyword>
<dbReference type="RefSeq" id="WP_076400808.1">
    <property type="nucleotide sequence ID" value="NZ_FTOA01000004.1"/>
</dbReference>
<dbReference type="Proteomes" id="UP000185678">
    <property type="component" value="Unassembled WGS sequence"/>
</dbReference>
<dbReference type="Gene3D" id="3.30.479.10">
    <property type="entry name" value="6-pyruvoyl tetrahydropterin synthase/QueD"/>
    <property type="match status" value="1"/>
</dbReference>
<evidence type="ECO:0000256" key="5">
    <source>
        <dbReference type="ARBA" id="ARBA00012982"/>
    </source>
</evidence>
<evidence type="ECO:0000256" key="10">
    <source>
        <dbReference type="ARBA" id="ARBA00031449"/>
    </source>
</evidence>
<dbReference type="GO" id="GO:0070497">
    <property type="term" value="F:6-carboxytetrahydropterin synthase activity"/>
    <property type="evidence" value="ECO:0007669"/>
    <property type="project" value="UniProtKB-EC"/>
</dbReference>
<comment type="similarity">
    <text evidence="4">Belongs to the PTPS family. QueD subfamily.</text>
</comment>
<sequence>MSLMHVTRRLEIDAGHRIMLHGSKCRHLHGHRYAIEATVCSPQAELHQSGEQAGMVLDFGFLKQEMTACIDQPCDHGFMASLADLDVLRMFAPPAQAFDPWLAGVRQQVERDGYLATTDCRVGSKLYVVPFHPTAEELARHWFQRLQPRVLERSHGLAHLDRVRVWETPNCWAEYTGDGVLSSAG</sequence>
<evidence type="ECO:0000256" key="8">
    <source>
        <dbReference type="ARBA" id="ARBA00022833"/>
    </source>
</evidence>
<evidence type="ECO:0000256" key="11">
    <source>
        <dbReference type="ARBA" id="ARBA00048807"/>
    </source>
</evidence>
<protein>
    <recommendedName>
        <fullName evidence="6">6-carboxy-5,6,7,8-tetrahydropterin synthase</fullName>
        <ecNumber evidence="5">4.1.2.50</ecNumber>
    </recommendedName>
    <alternativeName>
        <fullName evidence="10">Queuosine biosynthesis protein QueD</fullName>
    </alternativeName>
</protein>